<dbReference type="OrthoDB" id="9797252at2"/>
<sequence>MSLDRFSAQAAAYARFRIDYPTALYDWLLPLVPGRERAWDCATGNGQVAVVLAAHFAEVDATDFSTNQLAQAPARPNLHYQTARAEHTPFPDRAFDLITVGQAVHWFDHAAYHREVRRVARPGAVLAEWGYGLGRISPEIDSLVWHFYSEVLGPYWDENRWHVDDEYARIPFPFADVQRAHFAEQRQWSAAWYLDYLRTWSSVQNYQKQHSADPVALVAEALTQAWGPGERTVMFPVFARAGRVE</sequence>
<keyword evidence="2 5" id="KW-0489">Methyltransferase</keyword>
<dbReference type="GO" id="GO:0032259">
    <property type="term" value="P:methylation"/>
    <property type="evidence" value="ECO:0007669"/>
    <property type="project" value="UniProtKB-KW"/>
</dbReference>
<dbReference type="GO" id="GO:0008757">
    <property type="term" value="F:S-adenosylmethionine-dependent methyltransferase activity"/>
    <property type="evidence" value="ECO:0007669"/>
    <property type="project" value="InterPro"/>
</dbReference>
<dbReference type="CDD" id="cd02440">
    <property type="entry name" value="AdoMet_MTases"/>
    <property type="match status" value="1"/>
</dbReference>
<dbReference type="InterPro" id="IPR051052">
    <property type="entry name" value="Diverse_substrate_MTase"/>
</dbReference>
<comment type="similarity">
    <text evidence="1">Belongs to the methyltransferase superfamily.</text>
</comment>
<dbReference type="InterPro" id="IPR029063">
    <property type="entry name" value="SAM-dependent_MTases_sf"/>
</dbReference>
<dbReference type="AlphaFoldDB" id="A0A1G1T640"/>
<evidence type="ECO:0000256" key="2">
    <source>
        <dbReference type="ARBA" id="ARBA00022603"/>
    </source>
</evidence>
<reference evidence="5 6" key="1">
    <citation type="submission" date="2016-08" db="EMBL/GenBank/DDBJ databases">
        <title>Hymenobacter coccineus sp. nov., Hymenobacter lapidarius sp. nov. and Hymenobacter glacialis sp. nov., isolated from Antarctic soil.</title>
        <authorList>
            <person name="Sedlacek I."/>
            <person name="Kralova S."/>
            <person name="Kyrova K."/>
            <person name="Maslanova I."/>
            <person name="Stankova E."/>
            <person name="Vrbovska V."/>
            <person name="Nemec M."/>
            <person name="Bartak M."/>
            <person name="Svec P."/>
            <person name="Busse H.-J."/>
            <person name="Pantucek R."/>
        </authorList>
    </citation>
    <scope>NUCLEOTIDE SEQUENCE [LARGE SCALE GENOMIC DNA]</scope>
    <source>
        <strain evidence="5 6">CCM 8649</strain>
    </source>
</reference>
<keyword evidence="6" id="KW-1185">Reference proteome</keyword>
<dbReference type="Gene3D" id="3.40.50.150">
    <property type="entry name" value="Vaccinia Virus protein VP39"/>
    <property type="match status" value="1"/>
</dbReference>
<organism evidence="5 6">
    <name type="scientific">Hymenobacter coccineus</name>
    <dbReference type="NCBI Taxonomy" id="1908235"/>
    <lineage>
        <taxon>Bacteria</taxon>
        <taxon>Pseudomonadati</taxon>
        <taxon>Bacteroidota</taxon>
        <taxon>Cytophagia</taxon>
        <taxon>Cytophagales</taxon>
        <taxon>Hymenobacteraceae</taxon>
        <taxon>Hymenobacter</taxon>
    </lineage>
</organism>
<dbReference type="Pfam" id="PF08241">
    <property type="entry name" value="Methyltransf_11"/>
    <property type="match status" value="1"/>
</dbReference>
<proteinExistence type="inferred from homology"/>
<dbReference type="SUPFAM" id="SSF53335">
    <property type="entry name" value="S-adenosyl-L-methionine-dependent methyltransferases"/>
    <property type="match status" value="1"/>
</dbReference>
<dbReference type="EMBL" id="MDZA01000375">
    <property type="protein sequence ID" value="OGX86346.1"/>
    <property type="molecule type" value="Genomic_DNA"/>
</dbReference>
<evidence type="ECO:0000256" key="3">
    <source>
        <dbReference type="ARBA" id="ARBA00022679"/>
    </source>
</evidence>
<evidence type="ECO:0000313" key="5">
    <source>
        <dbReference type="EMBL" id="OGX86346.1"/>
    </source>
</evidence>
<name>A0A1G1T640_9BACT</name>
<dbReference type="PANTHER" id="PTHR44942:SF4">
    <property type="entry name" value="METHYLTRANSFERASE TYPE 11 DOMAIN-CONTAINING PROTEIN"/>
    <property type="match status" value="1"/>
</dbReference>
<evidence type="ECO:0000256" key="1">
    <source>
        <dbReference type="ARBA" id="ARBA00008361"/>
    </source>
</evidence>
<dbReference type="RefSeq" id="WP_070745723.1">
    <property type="nucleotide sequence ID" value="NZ_MDZA01000375.1"/>
</dbReference>
<keyword evidence="3" id="KW-0808">Transferase</keyword>
<dbReference type="InterPro" id="IPR013216">
    <property type="entry name" value="Methyltransf_11"/>
</dbReference>
<feature type="domain" description="Methyltransferase type 11" evidence="4">
    <location>
        <begin position="40"/>
        <end position="126"/>
    </location>
</feature>
<comment type="caution">
    <text evidence="5">The sequence shown here is derived from an EMBL/GenBank/DDBJ whole genome shotgun (WGS) entry which is preliminary data.</text>
</comment>
<gene>
    <name evidence="5" type="ORF">BEN49_10850</name>
</gene>
<accession>A0A1G1T640</accession>
<dbReference type="Proteomes" id="UP000177506">
    <property type="component" value="Unassembled WGS sequence"/>
</dbReference>
<protein>
    <submittedName>
        <fullName evidence="5">SAM-dependent methyltransferase</fullName>
    </submittedName>
</protein>
<dbReference type="PANTHER" id="PTHR44942">
    <property type="entry name" value="METHYLTRANSF_11 DOMAIN-CONTAINING PROTEIN"/>
    <property type="match status" value="1"/>
</dbReference>
<evidence type="ECO:0000259" key="4">
    <source>
        <dbReference type="Pfam" id="PF08241"/>
    </source>
</evidence>
<evidence type="ECO:0000313" key="6">
    <source>
        <dbReference type="Proteomes" id="UP000177506"/>
    </source>
</evidence>